<keyword evidence="2" id="KW-1185">Reference proteome</keyword>
<comment type="caution">
    <text evidence="1">The sequence shown here is derived from an EMBL/GenBank/DDBJ whole genome shotgun (WGS) entry which is preliminary data.</text>
</comment>
<evidence type="ECO:0000313" key="2">
    <source>
        <dbReference type="Proteomes" id="UP001629235"/>
    </source>
</evidence>
<sequence>METWLDNYFDNPQQVGMRLAAMTATFGHELDEPQFLFYLQANMSYHPRQARRGPPWILLAPRYATQSIQWEKKIDLVNGGFELSNLIQHVEIVRNFDGGYLVKVGIQGSPRVFVPNFTTDMRFSGLDEGAWHYDVVVSQPFTEP</sequence>
<name>A0ACC7NMF4_9BURK</name>
<proteinExistence type="predicted"/>
<gene>
    <name evidence="1" type="ORF">PQR01_35930</name>
</gene>
<protein>
    <submittedName>
        <fullName evidence="1">Uncharacterized protein</fullName>
    </submittedName>
</protein>
<evidence type="ECO:0000313" key="1">
    <source>
        <dbReference type="EMBL" id="MFM0108662.1"/>
    </source>
</evidence>
<organism evidence="1 2">
    <name type="scientific">Paraburkholderia rhynchosiae</name>
    <dbReference type="NCBI Taxonomy" id="487049"/>
    <lineage>
        <taxon>Bacteria</taxon>
        <taxon>Pseudomonadati</taxon>
        <taxon>Pseudomonadota</taxon>
        <taxon>Betaproteobacteria</taxon>
        <taxon>Burkholderiales</taxon>
        <taxon>Burkholderiaceae</taxon>
        <taxon>Paraburkholderia</taxon>
    </lineage>
</organism>
<accession>A0ACC7NMF4</accession>
<reference evidence="1 2" key="1">
    <citation type="journal article" date="2024" name="Chem. Sci.">
        <title>Discovery of megapolipeptins by genome mining of a Burkholderiales bacteria collection.</title>
        <authorList>
            <person name="Paulo B.S."/>
            <person name="Recchia M.J.J."/>
            <person name="Lee S."/>
            <person name="Fergusson C.H."/>
            <person name="Romanowski S.B."/>
            <person name="Hernandez A."/>
            <person name="Krull N."/>
            <person name="Liu D.Y."/>
            <person name="Cavanagh H."/>
            <person name="Bos A."/>
            <person name="Gray C.A."/>
            <person name="Murphy B.T."/>
            <person name="Linington R.G."/>
            <person name="Eustaquio A.S."/>
        </authorList>
    </citation>
    <scope>NUCLEOTIDE SEQUENCE [LARGE SCALE GENOMIC DNA]</scope>
    <source>
        <strain evidence="1 2">RL18-126-BIB-B</strain>
    </source>
</reference>
<dbReference type="EMBL" id="JAQQDW010000130">
    <property type="protein sequence ID" value="MFM0108662.1"/>
    <property type="molecule type" value="Genomic_DNA"/>
</dbReference>
<dbReference type="Proteomes" id="UP001629235">
    <property type="component" value="Unassembled WGS sequence"/>
</dbReference>